<dbReference type="PANTHER" id="PTHR43434">
    <property type="entry name" value="PHOSPHOGLYCOLATE PHOSPHATASE"/>
    <property type="match status" value="1"/>
</dbReference>
<dbReference type="InterPro" id="IPR023214">
    <property type="entry name" value="HAD_sf"/>
</dbReference>
<name>A0ABV1HAM3_9FIRM</name>
<dbReference type="InterPro" id="IPR036412">
    <property type="entry name" value="HAD-like_sf"/>
</dbReference>
<keyword evidence="2" id="KW-1185">Reference proteome</keyword>
<evidence type="ECO:0000313" key="1">
    <source>
        <dbReference type="EMBL" id="MEQ2556553.1"/>
    </source>
</evidence>
<reference evidence="1 2" key="1">
    <citation type="submission" date="2024-03" db="EMBL/GenBank/DDBJ databases">
        <title>Human intestinal bacterial collection.</title>
        <authorList>
            <person name="Pauvert C."/>
            <person name="Hitch T.C.A."/>
            <person name="Clavel T."/>
        </authorList>
    </citation>
    <scope>NUCLEOTIDE SEQUENCE [LARGE SCALE GENOMIC DNA]</scope>
    <source>
        <strain evidence="1 2">CLA-AA-H185</strain>
    </source>
</reference>
<evidence type="ECO:0000313" key="2">
    <source>
        <dbReference type="Proteomes" id="UP001454489"/>
    </source>
</evidence>
<gene>
    <name evidence="1" type="ORF">WMO43_01480</name>
</gene>
<dbReference type="PANTHER" id="PTHR43434:SF20">
    <property type="entry name" value="5'-NUCLEOTIDASE"/>
    <property type="match status" value="1"/>
</dbReference>
<dbReference type="InterPro" id="IPR050155">
    <property type="entry name" value="HAD-like_hydrolase_sf"/>
</dbReference>
<proteinExistence type="predicted"/>
<dbReference type="EMBL" id="JBBMEX010000001">
    <property type="protein sequence ID" value="MEQ2556553.1"/>
    <property type="molecule type" value="Genomic_DNA"/>
</dbReference>
<sequence>MTTILFDLDGTIINSFLGITRCVQYALRSKGIDVENLKDLEEYIGPPLKQTFQKNYDFSDEETIDLIRKYRERFDVTGIFENELYPGVEQTLLHLKECGYPLVLASSKPETACERILEKHGLLSCFDEVVGATLDGRISTKEQVLKEVFQRIGSNDPKDYVLIGDTIYDVEGANKVGMDCIGVSYGFGKAEDLERAGAVSVCRDLEEVERVVIERY</sequence>
<protein>
    <submittedName>
        <fullName evidence="1">HAD hydrolase-like protein</fullName>
    </submittedName>
</protein>
<dbReference type="RefSeq" id="WP_353529505.1">
    <property type="nucleotide sequence ID" value="NZ_JBBMEX010000001.1"/>
</dbReference>
<accession>A0ABV1HAM3</accession>
<dbReference type="Proteomes" id="UP001454489">
    <property type="component" value="Unassembled WGS sequence"/>
</dbReference>
<organism evidence="1 2">
    <name type="scientific">Maccoyibacter intestinihominis</name>
    <dbReference type="NCBI Taxonomy" id="3133499"/>
    <lineage>
        <taxon>Bacteria</taxon>
        <taxon>Bacillati</taxon>
        <taxon>Bacillota</taxon>
        <taxon>Clostridia</taxon>
        <taxon>Lachnospirales</taxon>
        <taxon>Lachnospiraceae</taxon>
        <taxon>Maccoyibacter</taxon>
    </lineage>
</organism>
<comment type="caution">
    <text evidence="1">The sequence shown here is derived from an EMBL/GenBank/DDBJ whole genome shotgun (WGS) entry which is preliminary data.</text>
</comment>
<dbReference type="Gene3D" id="1.10.150.240">
    <property type="entry name" value="Putative phosphatase, domain 2"/>
    <property type="match status" value="1"/>
</dbReference>
<dbReference type="Pfam" id="PF13419">
    <property type="entry name" value="HAD_2"/>
    <property type="match status" value="1"/>
</dbReference>
<dbReference type="SUPFAM" id="SSF56784">
    <property type="entry name" value="HAD-like"/>
    <property type="match status" value="1"/>
</dbReference>
<dbReference type="InterPro" id="IPR023198">
    <property type="entry name" value="PGP-like_dom2"/>
</dbReference>
<dbReference type="Gene3D" id="3.40.50.1000">
    <property type="entry name" value="HAD superfamily/HAD-like"/>
    <property type="match status" value="1"/>
</dbReference>
<dbReference type="InterPro" id="IPR041492">
    <property type="entry name" value="HAD_2"/>
</dbReference>